<dbReference type="RefSeq" id="WP_175105377.1">
    <property type="nucleotide sequence ID" value="NZ_CADIKM010000011.1"/>
</dbReference>
<name>A0A6S7BKV3_9BURK</name>
<protein>
    <recommendedName>
        <fullName evidence="3">Motility protein</fullName>
    </recommendedName>
</protein>
<keyword evidence="2" id="KW-1185">Reference proteome</keyword>
<dbReference type="AlphaFoldDB" id="A0A6S7BKV3"/>
<proteinExistence type="predicted"/>
<accession>A0A6S7BKV3</accession>
<evidence type="ECO:0008006" key="3">
    <source>
        <dbReference type="Google" id="ProtNLM"/>
    </source>
</evidence>
<organism evidence="1 2">
    <name type="scientific">Pararobbsia alpina</name>
    <dbReference type="NCBI Taxonomy" id="621374"/>
    <lineage>
        <taxon>Bacteria</taxon>
        <taxon>Pseudomonadati</taxon>
        <taxon>Pseudomonadota</taxon>
        <taxon>Betaproteobacteria</taxon>
        <taxon>Burkholderiales</taxon>
        <taxon>Burkholderiaceae</taxon>
        <taxon>Pararobbsia</taxon>
    </lineage>
</organism>
<reference evidence="1 2" key="1">
    <citation type="submission" date="2020-04" db="EMBL/GenBank/DDBJ databases">
        <authorList>
            <person name="De Canck E."/>
        </authorList>
    </citation>
    <scope>NUCLEOTIDE SEQUENCE [LARGE SCALE GENOMIC DNA]</scope>
    <source>
        <strain evidence="1 2">LMG 28138</strain>
    </source>
</reference>
<evidence type="ECO:0000313" key="1">
    <source>
        <dbReference type="EMBL" id="CAB3789590.1"/>
    </source>
</evidence>
<sequence length="61" mass="6004">MNVAPSASGMALQVIAQQNAQAHLSAGVNTQQTDALALVETAASTSLASGGTLGTMINTFA</sequence>
<gene>
    <name evidence="1" type="ORF">LMG28138_02823</name>
</gene>
<dbReference type="Proteomes" id="UP000494115">
    <property type="component" value="Unassembled WGS sequence"/>
</dbReference>
<dbReference type="EMBL" id="CADIKM010000011">
    <property type="protein sequence ID" value="CAB3789590.1"/>
    <property type="molecule type" value="Genomic_DNA"/>
</dbReference>
<evidence type="ECO:0000313" key="2">
    <source>
        <dbReference type="Proteomes" id="UP000494115"/>
    </source>
</evidence>